<evidence type="ECO:0008006" key="7">
    <source>
        <dbReference type="Google" id="ProtNLM"/>
    </source>
</evidence>
<accession>A0AAW2DPM7</accession>
<evidence type="ECO:0000313" key="6">
    <source>
        <dbReference type="Proteomes" id="UP001459277"/>
    </source>
</evidence>
<evidence type="ECO:0000259" key="3">
    <source>
        <dbReference type="Pfam" id="PF13966"/>
    </source>
</evidence>
<evidence type="ECO:0000259" key="2">
    <source>
        <dbReference type="Pfam" id="PF13456"/>
    </source>
</evidence>
<feature type="domain" description="DUF4283" evidence="4">
    <location>
        <begin position="37"/>
        <end position="108"/>
    </location>
</feature>
<dbReference type="PANTHER" id="PTHR47074:SF11">
    <property type="entry name" value="REVERSE TRANSCRIPTASE-LIKE PROTEIN"/>
    <property type="match status" value="1"/>
</dbReference>
<dbReference type="InterPro" id="IPR044730">
    <property type="entry name" value="RNase_H-like_dom_plant"/>
</dbReference>
<feature type="region of interest" description="Disordered" evidence="1">
    <location>
        <begin position="226"/>
        <end position="264"/>
    </location>
</feature>
<protein>
    <recommendedName>
        <fullName evidence="7">RNase H type-1 domain-containing protein</fullName>
    </recommendedName>
</protein>
<dbReference type="InterPro" id="IPR025558">
    <property type="entry name" value="DUF4283"/>
</dbReference>
<dbReference type="InterPro" id="IPR002156">
    <property type="entry name" value="RNaseH_domain"/>
</dbReference>
<reference evidence="5 6" key="1">
    <citation type="submission" date="2024-01" db="EMBL/GenBank/DDBJ databases">
        <title>A telomere-to-telomere, gap-free genome of sweet tea (Lithocarpus litseifolius).</title>
        <authorList>
            <person name="Zhou J."/>
        </authorList>
    </citation>
    <scope>NUCLEOTIDE SEQUENCE [LARGE SCALE GENOMIC DNA]</scope>
    <source>
        <strain evidence="5">Zhou-2022a</strain>
        <tissue evidence="5">Leaf</tissue>
    </source>
</reference>
<name>A0AAW2DPM7_9ROSI</name>
<comment type="caution">
    <text evidence="5">The sequence shown here is derived from an EMBL/GenBank/DDBJ whole genome shotgun (WGS) entry which is preliminary data.</text>
</comment>
<feature type="domain" description="RNase H type-1" evidence="2">
    <location>
        <begin position="670"/>
        <end position="791"/>
    </location>
</feature>
<feature type="compositionally biased region" description="Polar residues" evidence="1">
    <location>
        <begin position="324"/>
        <end position="333"/>
    </location>
</feature>
<dbReference type="Gene3D" id="3.30.420.10">
    <property type="entry name" value="Ribonuclease H-like superfamily/Ribonuclease H"/>
    <property type="match status" value="1"/>
</dbReference>
<proteinExistence type="predicted"/>
<dbReference type="AlphaFoldDB" id="A0AAW2DPM7"/>
<evidence type="ECO:0000259" key="4">
    <source>
        <dbReference type="Pfam" id="PF14111"/>
    </source>
</evidence>
<dbReference type="Pfam" id="PF13456">
    <property type="entry name" value="RVT_3"/>
    <property type="match status" value="1"/>
</dbReference>
<sequence>MDELTNHCYGLSLSDREGPTFDLEEDMATPEFIIAAKFFTRRALNMEAIASTFKPLWRSKNGFKVKNMGNHIVLFIFDSKLEVDTILANEPWSFDKYLMVLQRYDKDTPVEELQFDQSEGSLKAEDRQFGPWLRAAPVSKVQKYLVTVPGFYKKTKGAFSSLNNQIRARKAQVYTTAAQPQQEATVDVEQCQTNIPTVHPMQSVTEGHNKSSPDFQQQHNLVEPLESGINDKGRNKNLSEARNDIPSFSNPNLTPPQKETHPIISPINSVPQEAFLSKLAEIDEGFSKLNAVSSPNYEGMRKEFSSHAINEEVKETARVCQSQGSKNYTQQREVATGKQEKKQVQQQRTWKRMTNIAVTQSSKSNASKEETVLPTKRSHEQPSNPNGLPSKKRQKVQIWQHTWLPSKPPTRVLSPVLEGWEEITVDILINEENRTWNDEAIVGLFVPEEAELIKRIPLSKHPTEDKLYWSWTQSGQYSCKSGYRFLKMEEEEVRPEVAQSEEKNLWRSIWGLRVPNKVKNFLWRFCKDAIPTKSNLKQRHILTDSLCERCRMEEETPLHALWSCSELRTVWFHSQWSSRQFSGVTNFKELLSWILNKQDNLELFVMITWGIWNQRNQVRNNQPCCTSDQLVSQAKERMAEFMAVIPPAPAAEPKPQAIWKPPDARLVKINFDGAIFKAENRSGIGVVVRDHTGAILASLAQSFSPALTLVEIEAVAAARALEFGLKIGSSEAILEGDSELIMNSLKSGGGTIASVQPLVQDAIIFADFYTKLLCFHCRRDGNKLAHSLARYSIKVSNYVAWMEEVPHSLFSVAQNDLTTLANQIQ</sequence>
<dbReference type="PANTHER" id="PTHR47074">
    <property type="entry name" value="BNAC02G40300D PROTEIN"/>
    <property type="match status" value="1"/>
</dbReference>
<dbReference type="Pfam" id="PF13966">
    <property type="entry name" value="zf-RVT"/>
    <property type="match status" value="1"/>
</dbReference>
<dbReference type="InterPro" id="IPR012337">
    <property type="entry name" value="RNaseH-like_sf"/>
</dbReference>
<feature type="region of interest" description="Disordered" evidence="1">
    <location>
        <begin position="324"/>
        <end position="394"/>
    </location>
</feature>
<dbReference type="Pfam" id="PF14111">
    <property type="entry name" value="DUF4283"/>
    <property type="match status" value="1"/>
</dbReference>
<dbReference type="Proteomes" id="UP001459277">
    <property type="component" value="Unassembled WGS sequence"/>
</dbReference>
<dbReference type="GO" id="GO:0004523">
    <property type="term" value="F:RNA-DNA hybrid ribonuclease activity"/>
    <property type="evidence" value="ECO:0007669"/>
    <property type="project" value="InterPro"/>
</dbReference>
<feature type="compositionally biased region" description="Basic and acidic residues" evidence="1">
    <location>
        <begin position="229"/>
        <end position="243"/>
    </location>
</feature>
<dbReference type="InterPro" id="IPR052929">
    <property type="entry name" value="RNase_H-like_EbsB-rel"/>
</dbReference>
<dbReference type="SUPFAM" id="SSF53098">
    <property type="entry name" value="Ribonuclease H-like"/>
    <property type="match status" value="1"/>
</dbReference>
<keyword evidence="6" id="KW-1185">Reference proteome</keyword>
<feature type="domain" description="Reverse transcriptase zinc-binding" evidence="3">
    <location>
        <begin position="477"/>
        <end position="571"/>
    </location>
</feature>
<evidence type="ECO:0000313" key="5">
    <source>
        <dbReference type="EMBL" id="KAL0012675.1"/>
    </source>
</evidence>
<gene>
    <name evidence="5" type="ORF">SO802_007783</name>
</gene>
<feature type="compositionally biased region" description="Polar residues" evidence="1">
    <location>
        <begin position="244"/>
        <end position="257"/>
    </location>
</feature>
<feature type="compositionally biased region" description="Polar residues" evidence="1">
    <location>
        <begin position="356"/>
        <end position="365"/>
    </location>
</feature>
<dbReference type="InterPro" id="IPR036397">
    <property type="entry name" value="RNaseH_sf"/>
</dbReference>
<evidence type="ECO:0000256" key="1">
    <source>
        <dbReference type="SAM" id="MobiDB-lite"/>
    </source>
</evidence>
<dbReference type="InterPro" id="IPR026960">
    <property type="entry name" value="RVT-Znf"/>
</dbReference>
<organism evidence="5 6">
    <name type="scientific">Lithocarpus litseifolius</name>
    <dbReference type="NCBI Taxonomy" id="425828"/>
    <lineage>
        <taxon>Eukaryota</taxon>
        <taxon>Viridiplantae</taxon>
        <taxon>Streptophyta</taxon>
        <taxon>Embryophyta</taxon>
        <taxon>Tracheophyta</taxon>
        <taxon>Spermatophyta</taxon>
        <taxon>Magnoliopsida</taxon>
        <taxon>eudicotyledons</taxon>
        <taxon>Gunneridae</taxon>
        <taxon>Pentapetalae</taxon>
        <taxon>rosids</taxon>
        <taxon>fabids</taxon>
        <taxon>Fagales</taxon>
        <taxon>Fagaceae</taxon>
        <taxon>Lithocarpus</taxon>
    </lineage>
</organism>
<dbReference type="EMBL" id="JAZDWU010000002">
    <property type="protein sequence ID" value="KAL0012675.1"/>
    <property type="molecule type" value="Genomic_DNA"/>
</dbReference>
<dbReference type="GO" id="GO:0003676">
    <property type="term" value="F:nucleic acid binding"/>
    <property type="evidence" value="ECO:0007669"/>
    <property type="project" value="InterPro"/>
</dbReference>
<dbReference type="CDD" id="cd06222">
    <property type="entry name" value="RNase_H_like"/>
    <property type="match status" value="1"/>
</dbReference>